<evidence type="ECO:0000256" key="6">
    <source>
        <dbReference type="SAM" id="Phobius"/>
    </source>
</evidence>
<dbReference type="SUPFAM" id="SSF103473">
    <property type="entry name" value="MFS general substrate transporter"/>
    <property type="match status" value="1"/>
</dbReference>
<protein>
    <recommendedName>
        <fullName evidence="7">Major facilitator superfamily (MFS) profile domain-containing protein</fullName>
    </recommendedName>
</protein>
<evidence type="ECO:0000259" key="7">
    <source>
        <dbReference type="PROSITE" id="PS50850"/>
    </source>
</evidence>
<dbReference type="PANTHER" id="PTHR23502">
    <property type="entry name" value="MAJOR FACILITATOR SUPERFAMILY"/>
    <property type="match status" value="1"/>
</dbReference>
<accession>A0ABY6UHG5</accession>
<dbReference type="InterPro" id="IPR020846">
    <property type="entry name" value="MFS_dom"/>
</dbReference>
<feature type="region of interest" description="Disordered" evidence="5">
    <location>
        <begin position="251"/>
        <end position="274"/>
    </location>
</feature>
<proteinExistence type="predicted"/>
<keyword evidence="9" id="KW-1185">Reference proteome</keyword>
<comment type="subcellular location">
    <subcellularLocation>
        <location evidence="1">Membrane</location>
        <topology evidence="1">Multi-pass membrane protein</topology>
    </subcellularLocation>
</comment>
<dbReference type="InterPro" id="IPR011701">
    <property type="entry name" value="MFS"/>
</dbReference>
<feature type="domain" description="Major facilitator superfamily (MFS) profile" evidence="7">
    <location>
        <begin position="54"/>
        <end position="517"/>
    </location>
</feature>
<evidence type="ECO:0000256" key="5">
    <source>
        <dbReference type="SAM" id="MobiDB-lite"/>
    </source>
</evidence>
<gene>
    <name evidence="8" type="ORF">CLO192961_LOCUS252356</name>
</gene>
<feature type="compositionally biased region" description="Polar residues" evidence="5">
    <location>
        <begin position="265"/>
        <end position="274"/>
    </location>
</feature>
<evidence type="ECO:0000313" key="8">
    <source>
        <dbReference type="EMBL" id="VUC29302.1"/>
    </source>
</evidence>
<dbReference type="Gene3D" id="1.20.1250.20">
    <property type="entry name" value="MFS general substrate transporter like domains"/>
    <property type="match status" value="1"/>
</dbReference>
<dbReference type="PANTHER" id="PTHR23502:SF30">
    <property type="entry name" value="TRANSPORTER, PUTATIVE (AFU_ORTHOLOGUE AFUA_8G04702)-RELATED"/>
    <property type="match status" value="1"/>
</dbReference>
<feature type="transmembrane region" description="Helical" evidence="6">
    <location>
        <begin position="212"/>
        <end position="228"/>
    </location>
</feature>
<name>A0ABY6UHG5_BIOOC</name>
<feature type="transmembrane region" description="Helical" evidence="6">
    <location>
        <begin position="60"/>
        <end position="79"/>
    </location>
</feature>
<evidence type="ECO:0000256" key="4">
    <source>
        <dbReference type="ARBA" id="ARBA00023136"/>
    </source>
</evidence>
<feature type="transmembrane region" description="Helical" evidence="6">
    <location>
        <begin position="312"/>
        <end position="334"/>
    </location>
</feature>
<evidence type="ECO:0000256" key="1">
    <source>
        <dbReference type="ARBA" id="ARBA00004141"/>
    </source>
</evidence>
<feature type="transmembrane region" description="Helical" evidence="6">
    <location>
        <begin position="423"/>
        <end position="449"/>
    </location>
</feature>
<evidence type="ECO:0000256" key="2">
    <source>
        <dbReference type="ARBA" id="ARBA00022692"/>
    </source>
</evidence>
<feature type="transmembrane region" description="Helical" evidence="6">
    <location>
        <begin position="398"/>
        <end position="417"/>
    </location>
</feature>
<reference evidence="8 9" key="1">
    <citation type="submission" date="2019-06" db="EMBL/GenBank/DDBJ databases">
        <authorList>
            <person name="Broberg M."/>
        </authorList>
    </citation>
    <scope>NUCLEOTIDE SEQUENCE [LARGE SCALE GENOMIC DNA]</scope>
</reference>
<keyword evidence="3 6" id="KW-1133">Transmembrane helix</keyword>
<feature type="transmembrane region" description="Helical" evidence="6">
    <location>
        <begin position="461"/>
        <end position="480"/>
    </location>
</feature>
<evidence type="ECO:0000256" key="3">
    <source>
        <dbReference type="ARBA" id="ARBA00022989"/>
    </source>
</evidence>
<feature type="transmembrane region" description="Helical" evidence="6">
    <location>
        <begin position="354"/>
        <end position="377"/>
    </location>
</feature>
<keyword evidence="2 6" id="KW-0812">Transmembrane</keyword>
<feature type="transmembrane region" description="Helical" evidence="6">
    <location>
        <begin position="179"/>
        <end position="200"/>
    </location>
</feature>
<feature type="transmembrane region" description="Helical" evidence="6">
    <location>
        <begin position="492"/>
        <end position="513"/>
    </location>
</feature>
<dbReference type="PROSITE" id="PS50850">
    <property type="entry name" value="MFS"/>
    <property type="match status" value="1"/>
</dbReference>
<organism evidence="8 9">
    <name type="scientific">Bionectria ochroleuca</name>
    <name type="common">Gliocladium roseum</name>
    <dbReference type="NCBI Taxonomy" id="29856"/>
    <lineage>
        <taxon>Eukaryota</taxon>
        <taxon>Fungi</taxon>
        <taxon>Dikarya</taxon>
        <taxon>Ascomycota</taxon>
        <taxon>Pezizomycotina</taxon>
        <taxon>Sordariomycetes</taxon>
        <taxon>Hypocreomycetidae</taxon>
        <taxon>Hypocreales</taxon>
        <taxon>Bionectriaceae</taxon>
        <taxon>Clonostachys</taxon>
    </lineage>
</organism>
<dbReference type="EMBL" id="CABFNS010000798">
    <property type="protein sequence ID" value="VUC29302.1"/>
    <property type="molecule type" value="Genomic_DNA"/>
</dbReference>
<feature type="transmembrane region" description="Helical" evidence="6">
    <location>
        <begin position="95"/>
        <end position="113"/>
    </location>
</feature>
<keyword evidence="4 6" id="KW-0472">Membrane</keyword>
<dbReference type="InterPro" id="IPR036259">
    <property type="entry name" value="MFS_trans_sf"/>
</dbReference>
<comment type="caution">
    <text evidence="8">The sequence shown here is derived from an EMBL/GenBank/DDBJ whole genome shotgun (WGS) entry which is preliminary data.</text>
</comment>
<dbReference type="Pfam" id="PF07690">
    <property type="entry name" value="MFS_1"/>
    <property type="match status" value="1"/>
</dbReference>
<feature type="transmembrane region" description="Helical" evidence="6">
    <location>
        <begin position="120"/>
        <end position="142"/>
    </location>
</feature>
<sequence>MADIPVPGTVQLVDVTGTSTLQHGKSEHDIILVPQPTNDPNGPLNWSPMRKLNSSVWQQIWTFFAAMVINGLTPAYLLIQEETGIPIGDLNTGNGLMYLFFGFGTLLTQPFALNFGRRPAAVISFFITCFLVLWASFMNIVAEWYANRILIGIFFSTIESLIELCVTDTKFTHERGFHMGFYTWSLFGGAFLAPIPAGFLADAFGWRWINRMYFIVAIVVTIGIFFGFEETMFYRHDTVNEFRDAQAHGAITTSPEESTKKEADNTTPSQSETNVGETYVKRSYLERLKLWGHRDPQQPNNFFKFMFIPIYLLRYPSIVFSGLLVGSVLAWYNVLLGTMTSVFGGAPYHFSANMIGLTYLACVIGTSLGCFIAGWLNDNLATWAARRNNGVKEPEARLWAALVPLILHPAGCILYGVGAAHEIHWIGLCVGIVLVTLSIVMGATLALSYAVDCYKEIAGEVIVTVILIRNVMGFAFGYAVTPMVTTLGLQNSFYLVAFLGMGLTGLCFVMIWFGKGMRKSTTKSYWALVEQYGFKAH</sequence>
<evidence type="ECO:0000313" key="9">
    <source>
        <dbReference type="Proteomes" id="UP000766486"/>
    </source>
</evidence>
<feature type="transmembrane region" description="Helical" evidence="6">
    <location>
        <begin position="148"/>
        <end position="167"/>
    </location>
</feature>
<dbReference type="Proteomes" id="UP000766486">
    <property type="component" value="Unassembled WGS sequence"/>
</dbReference>